<dbReference type="Pfam" id="PF03466">
    <property type="entry name" value="LysR_substrate"/>
    <property type="match status" value="1"/>
</dbReference>
<proteinExistence type="inferred from homology"/>
<evidence type="ECO:0000313" key="7">
    <source>
        <dbReference type="Proteomes" id="UP000554520"/>
    </source>
</evidence>
<dbReference type="AlphaFoldDB" id="A0A839UF32"/>
<protein>
    <submittedName>
        <fullName evidence="6">DNA-binding transcriptional LysR family regulator</fullName>
    </submittedName>
</protein>
<comment type="caution">
    <text evidence="6">The sequence shown here is derived from an EMBL/GenBank/DDBJ whole genome shotgun (WGS) entry which is preliminary data.</text>
</comment>
<accession>A0A839UF32</accession>
<dbReference type="GO" id="GO:0003700">
    <property type="term" value="F:DNA-binding transcription factor activity"/>
    <property type="evidence" value="ECO:0007669"/>
    <property type="project" value="InterPro"/>
</dbReference>
<evidence type="ECO:0000259" key="5">
    <source>
        <dbReference type="PROSITE" id="PS50931"/>
    </source>
</evidence>
<evidence type="ECO:0000256" key="3">
    <source>
        <dbReference type="ARBA" id="ARBA00023125"/>
    </source>
</evidence>
<dbReference type="RefSeq" id="WP_183665612.1">
    <property type="nucleotide sequence ID" value="NZ_JACHXN010000041.1"/>
</dbReference>
<dbReference type="Proteomes" id="UP000554520">
    <property type="component" value="Unassembled WGS sequence"/>
</dbReference>
<organism evidence="6 7">
    <name type="scientific">Phyllobacterium trifolii</name>
    <dbReference type="NCBI Taxonomy" id="300193"/>
    <lineage>
        <taxon>Bacteria</taxon>
        <taxon>Pseudomonadati</taxon>
        <taxon>Pseudomonadota</taxon>
        <taxon>Alphaproteobacteria</taxon>
        <taxon>Hyphomicrobiales</taxon>
        <taxon>Phyllobacteriaceae</taxon>
        <taxon>Phyllobacterium</taxon>
    </lineage>
</organism>
<dbReference type="PANTHER" id="PTHR30537">
    <property type="entry name" value="HTH-TYPE TRANSCRIPTIONAL REGULATOR"/>
    <property type="match status" value="1"/>
</dbReference>
<comment type="similarity">
    <text evidence="1">Belongs to the LysR transcriptional regulatory family.</text>
</comment>
<dbReference type="SUPFAM" id="SSF46785">
    <property type="entry name" value="Winged helix' DNA-binding domain"/>
    <property type="match status" value="1"/>
</dbReference>
<evidence type="ECO:0000256" key="2">
    <source>
        <dbReference type="ARBA" id="ARBA00023015"/>
    </source>
</evidence>
<name>A0A839UF32_9HYPH</name>
<dbReference type="InterPro" id="IPR058163">
    <property type="entry name" value="LysR-type_TF_proteobact-type"/>
</dbReference>
<dbReference type="PRINTS" id="PR00039">
    <property type="entry name" value="HTHLYSR"/>
</dbReference>
<dbReference type="EMBL" id="JACHXN010000041">
    <property type="protein sequence ID" value="MBB3149748.1"/>
    <property type="molecule type" value="Genomic_DNA"/>
</dbReference>
<evidence type="ECO:0000256" key="1">
    <source>
        <dbReference type="ARBA" id="ARBA00009437"/>
    </source>
</evidence>
<dbReference type="Pfam" id="PF00126">
    <property type="entry name" value="HTH_1"/>
    <property type="match status" value="1"/>
</dbReference>
<dbReference type="Gene3D" id="3.40.190.290">
    <property type="match status" value="1"/>
</dbReference>
<dbReference type="InterPro" id="IPR000847">
    <property type="entry name" value="LysR_HTH_N"/>
</dbReference>
<keyword evidence="2" id="KW-0805">Transcription regulation</keyword>
<dbReference type="SUPFAM" id="SSF53850">
    <property type="entry name" value="Periplasmic binding protein-like II"/>
    <property type="match status" value="1"/>
</dbReference>
<keyword evidence="7" id="KW-1185">Reference proteome</keyword>
<evidence type="ECO:0000313" key="6">
    <source>
        <dbReference type="EMBL" id="MBB3149748.1"/>
    </source>
</evidence>
<keyword evidence="3 6" id="KW-0238">DNA-binding</keyword>
<dbReference type="GO" id="GO:0003677">
    <property type="term" value="F:DNA binding"/>
    <property type="evidence" value="ECO:0007669"/>
    <property type="project" value="UniProtKB-KW"/>
</dbReference>
<gene>
    <name evidence="6" type="ORF">FHS21_006202</name>
</gene>
<dbReference type="CDD" id="cd08422">
    <property type="entry name" value="PBP2_CrgA_like"/>
    <property type="match status" value="1"/>
</dbReference>
<evidence type="ECO:0000256" key="4">
    <source>
        <dbReference type="ARBA" id="ARBA00023163"/>
    </source>
</evidence>
<dbReference type="FunFam" id="1.10.10.10:FF:000001">
    <property type="entry name" value="LysR family transcriptional regulator"/>
    <property type="match status" value="1"/>
</dbReference>
<dbReference type="InterPro" id="IPR036388">
    <property type="entry name" value="WH-like_DNA-bd_sf"/>
</dbReference>
<dbReference type="Gene3D" id="1.10.10.10">
    <property type="entry name" value="Winged helix-like DNA-binding domain superfamily/Winged helix DNA-binding domain"/>
    <property type="match status" value="1"/>
</dbReference>
<sequence length="295" mass="32415">MPFDSRLINGIGVLAAVIQSRNFTRAGETVGMSQSGVSKAVSRLEDRLGVRLLDRTSQEVTLTDKGRQFFEHVSPLLGVMEEAADHLSGAIGTVRGRLRICADPLISRLFLAPAFAEFLDRYPELEIELLTDKSAEPIPEGIDVQFYFGEPTSSALIARRILETRIVTVAAPAYLHHRGSPEIPSDLVSHTCIAPASTQNQQWIYSRNREVVPVITKGPLVLTDVDSLVAACLSGAGIAQVLEIGVQHLLNEGKLVRLLTDWPGDTIPLHAVHPTRHLRTPKVSAYIDFCLERMR</sequence>
<dbReference type="InterPro" id="IPR036390">
    <property type="entry name" value="WH_DNA-bd_sf"/>
</dbReference>
<dbReference type="InterPro" id="IPR005119">
    <property type="entry name" value="LysR_subst-bd"/>
</dbReference>
<keyword evidence="4" id="KW-0804">Transcription</keyword>
<dbReference type="PROSITE" id="PS50931">
    <property type="entry name" value="HTH_LYSR"/>
    <property type="match status" value="1"/>
</dbReference>
<dbReference type="PANTHER" id="PTHR30537:SF5">
    <property type="entry name" value="HTH-TYPE TRANSCRIPTIONAL ACTIVATOR TTDR-RELATED"/>
    <property type="match status" value="1"/>
</dbReference>
<reference evidence="6 7" key="1">
    <citation type="submission" date="2020-08" db="EMBL/GenBank/DDBJ databases">
        <title>Genomic Encyclopedia of Type Strains, Phase III (KMG-III): the genomes of soil and plant-associated and newly described type strains.</title>
        <authorList>
            <person name="Whitman W."/>
        </authorList>
    </citation>
    <scope>NUCLEOTIDE SEQUENCE [LARGE SCALE GENOMIC DNA]</scope>
    <source>
        <strain evidence="6 7">CECT 7015</strain>
    </source>
</reference>
<feature type="domain" description="HTH lysR-type" evidence="5">
    <location>
        <begin position="13"/>
        <end position="63"/>
    </location>
</feature>